<comment type="function">
    <text evidence="2">Removes the formyl group from the N-terminal Met of newly synthesized proteins. Requires at least a dipeptide for an efficient rate of reaction. N-terminal L-methionine is a prerequisite for activity but the enzyme has broad specificity at other positions.</text>
</comment>
<keyword evidence="2" id="KW-0408">Iron</keyword>
<dbReference type="AlphaFoldDB" id="A0A2G5NRX8"/>
<keyword evidence="2" id="KW-0479">Metal-binding</keyword>
<comment type="cofactor">
    <cofactor evidence="2">
        <name>Fe(2+)</name>
        <dbReference type="ChEBI" id="CHEBI:29033"/>
    </cofactor>
    <text evidence="2">Binds 1 Fe(2+) ion.</text>
</comment>
<dbReference type="InterPro" id="IPR023635">
    <property type="entry name" value="Peptide_deformylase"/>
</dbReference>
<dbReference type="CDD" id="cd00487">
    <property type="entry name" value="Pep_deformylase"/>
    <property type="match status" value="1"/>
</dbReference>
<keyword evidence="2 3" id="KW-0378">Hydrolase</keyword>
<organism evidence="3 4">
    <name type="scientific">Macrococcoides goetzii</name>
    <dbReference type="NCBI Taxonomy" id="1891097"/>
    <lineage>
        <taxon>Bacteria</taxon>
        <taxon>Bacillati</taxon>
        <taxon>Bacillota</taxon>
        <taxon>Bacilli</taxon>
        <taxon>Bacillales</taxon>
        <taxon>Staphylococcaceae</taxon>
        <taxon>Macrococcoides</taxon>
    </lineage>
</organism>
<dbReference type="EMBL" id="MJBI02000001">
    <property type="protein sequence ID" value="RAI82868.1"/>
    <property type="molecule type" value="Genomic_DNA"/>
</dbReference>
<dbReference type="GO" id="GO:0046872">
    <property type="term" value="F:metal ion binding"/>
    <property type="evidence" value="ECO:0007669"/>
    <property type="project" value="UniProtKB-KW"/>
</dbReference>
<evidence type="ECO:0000313" key="4">
    <source>
        <dbReference type="Proteomes" id="UP000229523"/>
    </source>
</evidence>
<gene>
    <name evidence="2 3" type="primary">def</name>
    <name evidence="3" type="ORF">BFS35_004055</name>
</gene>
<dbReference type="GO" id="GO:0042586">
    <property type="term" value="F:peptide deformylase activity"/>
    <property type="evidence" value="ECO:0007669"/>
    <property type="project" value="UniProtKB-UniRule"/>
</dbReference>
<dbReference type="PIRSF" id="PIRSF004749">
    <property type="entry name" value="Pep_def"/>
    <property type="match status" value="1"/>
</dbReference>
<comment type="caution">
    <text evidence="3">The sequence shown here is derived from an EMBL/GenBank/DDBJ whole genome shotgun (WGS) entry which is preliminary data.</text>
</comment>
<dbReference type="Gene3D" id="3.90.45.10">
    <property type="entry name" value="Peptide deformylase"/>
    <property type="match status" value="1"/>
</dbReference>
<protein>
    <recommendedName>
        <fullName evidence="2">Peptide deformylase</fullName>
        <shortName evidence="2">PDF</shortName>
        <ecNumber evidence="2">3.5.1.88</ecNumber>
    </recommendedName>
    <alternativeName>
        <fullName evidence="2">Polypeptide deformylase</fullName>
    </alternativeName>
</protein>
<reference evidence="3 4" key="1">
    <citation type="journal article" date="2018" name="Front. Microbiol.">
        <title>Description and Comparative Genomics of Macrococcus caseolyticus subsp. hominis subsp. nov., Macrococcus goetzii sp. nov., Macrococcus epidermidis sp. nov., and Macrococcus bohemicus sp. nov., Novel Macrococci From Human Clinical Material With Virulence Potential and Suspected Uptake of Foreign DNA by Natural Transformation.</title>
        <authorList>
            <person name="Maslanova I."/>
            <person name="Wertheimer Z."/>
            <person name="Sedlacek I."/>
            <person name="Svec P."/>
            <person name="Indrakova A."/>
            <person name="Kovarovic V."/>
            <person name="Schumann P."/>
            <person name="Sproer C."/>
            <person name="Kralova S."/>
            <person name="Sedo O."/>
            <person name="Kristofova L."/>
            <person name="Vrbovska V."/>
            <person name="Fuzik T."/>
            <person name="Petras P."/>
            <person name="Zdrahal Z."/>
            <person name="Ruzickova V."/>
            <person name="Doskar J."/>
            <person name="Pantucek R."/>
        </authorList>
    </citation>
    <scope>NUCLEOTIDE SEQUENCE [LARGE SCALE GENOMIC DNA]</scope>
    <source>
        <strain evidence="3 4">CCM 4927</strain>
    </source>
</reference>
<dbReference type="HAMAP" id="MF_00163">
    <property type="entry name" value="Pep_deformylase"/>
    <property type="match status" value="1"/>
</dbReference>
<evidence type="ECO:0000313" key="3">
    <source>
        <dbReference type="EMBL" id="RAI82868.1"/>
    </source>
</evidence>
<accession>A0A2G5NRX8</accession>
<keyword evidence="2" id="KW-0648">Protein biosynthesis</keyword>
<proteinExistence type="inferred from homology"/>
<dbReference type="SUPFAM" id="SSF56420">
    <property type="entry name" value="Peptide deformylase"/>
    <property type="match status" value="1"/>
</dbReference>
<comment type="catalytic activity">
    <reaction evidence="2">
        <text>N-terminal N-formyl-L-methionyl-[peptide] + H2O = N-terminal L-methionyl-[peptide] + formate</text>
        <dbReference type="Rhea" id="RHEA:24420"/>
        <dbReference type="Rhea" id="RHEA-COMP:10639"/>
        <dbReference type="Rhea" id="RHEA-COMP:10640"/>
        <dbReference type="ChEBI" id="CHEBI:15377"/>
        <dbReference type="ChEBI" id="CHEBI:15740"/>
        <dbReference type="ChEBI" id="CHEBI:49298"/>
        <dbReference type="ChEBI" id="CHEBI:64731"/>
        <dbReference type="EC" id="3.5.1.88"/>
    </reaction>
</comment>
<dbReference type="NCBIfam" id="TIGR00079">
    <property type="entry name" value="pept_deformyl"/>
    <property type="match status" value="1"/>
</dbReference>
<comment type="similarity">
    <text evidence="1 2">Belongs to the polypeptide deformylase family.</text>
</comment>
<feature type="binding site" evidence="2">
    <location>
        <position position="131"/>
    </location>
    <ligand>
        <name>Fe cation</name>
        <dbReference type="ChEBI" id="CHEBI:24875"/>
    </ligand>
</feature>
<dbReference type="PANTHER" id="PTHR10458">
    <property type="entry name" value="PEPTIDE DEFORMYLASE"/>
    <property type="match status" value="1"/>
</dbReference>
<dbReference type="Pfam" id="PF01327">
    <property type="entry name" value="Pep_deformylase"/>
    <property type="match status" value="1"/>
</dbReference>
<dbReference type="InterPro" id="IPR036821">
    <property type="entry name" value="Peptide_deformylase_sf"/>
</dbReference>
<name>A0A2G5NRX8_9STAP</name>
<dbReference type="NCBIfam" id="NF001159">
    <property type="entry name" value="PRK00150.1-3"/>
    <property type="match status" value="1"/>
</dbReference>
<dbReference type="RefSeq" id="WP_099577597.1">
    <property type="nucleotide sequence ID" value="NZ_MJBI02000001.1"/>
</dbReference>
<feature type="binding site" evidence="2">
    <location>
        <position position="135"/>
    </location>
    <ligand>
        <name>Fe cation</name>
        <dbReference type="ChEBI" id="CHEBI:24875"/>
    </ligand>
</feature>
<feature type="active site" evidence="2">
    <location>
        <position position="132"/>
    </location>
</feature>
<dbReference type="Proteomes" id="UP000229523">
    <property type="component" value="Unassembled WGS sequence"/>
</dbReference>
<dbReference type="PRINTS" id="PR01576">
    <property type="entry name" value="PDEFORMYLASE"/>
</dbReference>
<dbReference type="PANTHER" id="PTHR10458:SF22">
    <property type="entry name" value="PEPTIDE DEFORMYLASE"/>
    <property type="match status" value="1"/>
</dbReference>
<dbReference type="GO" id="GO:0006412">
    <property type="term" value="P:translation"/>
    <property type="evidence" value="ECO:0007669"/>
    <property type="project" value="UniProtKB-UniRule"/>
</dbReference>
<keyword evidence="4" id="KW-1185">Reference proteome</keyword>
<sequence>MIKPLIDKNDALLHREVKDVTAFDNSLKALIQDLEDSLYHYNGVGIAAPQIGVDLKVALVDMEQDGILQLVNPEITYYSEDKESDVEGCLSVPDVFGMVDRSTEIVVKANDLEGNEIEMTAYDDIARIIQHEVDHLYGTMFTDKVTRYISEEELEAMYDEEA</sequence>
<feature type="binding site" evidence="2">
    <location>
        <position position="89"/>
    </location>
    <ligand>
        <name>Fe cation</name>
        <dbReference type="ChEBI" id="CHEBI:24875"/>
    </ligand>
</feature>
<evidence type="ECO:0000256" key="2">
    <source>
        <dbReference type="HAMAP-Rule" id="MF_00163"/>
    </source>
</evidence>
<evidence type="ECO:0000256" key="1">
    <source>
        <dbReference type="ARBA" id="ARBA00010759"/>
    </source>
</evidence>
<dbReference type="EC" id="3.5.1.88" evidence="2"/>